<organism evidence="1 2">
    <name type="scientific">Artemisia annua</name>
    <name type="common">Sweet wormwood</name>
    <dbReference type="NCBI Taxonomy" id="35608"/>
    <lineage>
        <taxon>Eukaryota</taxon>
        <taxon>Viridiplantae</taxon>
        <taxon>Streptophyta</taxon>
        <taxon>Embryophyta</taxon>
        <taxon>Tracheophyta</taxon>
        <taxon>Spermatophyta</taxon>
        <taxon>Magnoliopsida</taxon>
        <taxon>eudicotyledons</taxon>
        <taxon>Gunneridae</taxon>
        <taxon>Pentapetalae</taxon>
        <taxon>asterids</taxon>
        <taxon>campanulids</taxon>
        <taxon>Asterales</taxon>
        <taxon>Asteraceae</taxon>
        <taxon>Asteroideae</taxon>
        <taxon>Anthemideae</taxon>
        <taxon>Artemisiinae</taxon>
        <taxon>Artemisia</taxon>
    </lineage>
</organism>
<gene>
    <name evidence="1" type="ORF">CTI12_AA604040</name>
</gene>
<accession>A0A2U1KH49</accession>
<keyword evidence="2" id="KW-1185">Reference proteome</keyword>
<evidence type="ECO:0000313" key="1">
    <source>
        <dbReference type="EMBL" id="PWA36028.1"/>
    </source>
</evidence>
<protein>
    <submittedName>
        <fullName evidence="1">ATP synthase subunit O</fullName>
    </submittedName>
</protein>
<evidence type="ECO:0000313" key="2">
    <source>
        <dbReference type="Proteomes" id="UP000245207"/>
    </source>
</evidence>
<dbReference type="Proteomes" id="UP000245207">
    <property type="component" value="Unassembled WGS sequence"/>
</dbReference>
<comment type="caution">
    <text evidence="1">The sequence shown here is derived from an EMBL/GenBank/DDBJ whole genome shotgun (WGS) entry which is preliminary data.</text>
</comment>
<dbReference type="AlphaFoldDB" id="A0A2U1KH49"/>
<reference evidence="1 2" key="1">
    <citation type="journal article" date="2018" name="Mol. Plant">
        <title>The genome of Artemisia annua provides insight into the evolution of Asteraceae family and artemisinin biosynthesis.</title>
        <authorList>
            <person name="Shen Q."/>
            <person name="Zhang L."/>
            <person name="Liao Z."/>
            <person name="Wang S."/>
            <person name="Yan T."/>
            <person name="Shi P."/>
            <person name="Liu M."/>
            <person name="Fu X."/>
            <person name="Pan Q."/>
            <person name="Wang Y."/>
            <person name="Lv Z."/>
            <person name="Lu X."/>
            <person name="Zhang F."/>
            <person name="Jiang W."/>
            <person name="Ma Y."/>
            <person name="Chen M."/>
            <person name="Hao X."/>
            <person name="Li L."/>
            <person name="Tang Y."/>
            <person name="Lv G."/>
            <person name="Zhou Y."/>
            <person name="Sun X."/>
            <person name="Brodelius P.E."/>
            <person name="Rose J.K.C."/>
            <person name="Tang K."/>
        </authorList>
    </citation>
    <scope>NUCLEOTIDE SEQUENCE [LARGE SCALE GENOMIC DNA]</scope>
    <source>
        <strain evidence="2">cv. Huhao1</strain>
        <tissue evidence="1">Leaf</tissue>
    </source>
</reference>
<dbReference type="EMBL" id="PKPP01018924">
    <property type="protein sequence ID" value="PWA36028.1"/>
    <property type="molecule type" value="Genomic_DNA"/>
</dbReference>
<sequence>MAATQRIREVIKRVPEIDSDNMDGLVGVSLAFRQALQEAIILAVKIRQVHVAMFHSHRNYEYILYIVATKAKAFDNFEAKLLDFVATTTKVSIFSQFMIELAVAADVIVKDINEIYAYIVEFGGPLASRGKVYMIV</sequence>
<proteinExistence type="predicted"/>
<name>A0A2U1KH49_ARTAN</name>